<keyword evidence="8" id="KW-0472">Membrane</keyword>
<dbReference type="Pfam" id="PF00005">
    <property type="entry name" value="ABC_tran"/>
    <property type="match status" value="1"/>
</dbReference>
<dbReference type="RefSeq" id="WP_089885306.1">
    <property type="nucleotide sequence ID" value="NZ_FNPF01000018.1"/>
</dbReference>
<dbReference type="Pfam" id="PF03459">
    <property type="entry name" value="TOBE"/>
    <property type="match status" value="1"/>
</dbReference>
<keyword evidence="14" id="KW-1185">Reference proteome</keyword>
<evidence type="ECO:0000256" key="7">
    <source>
        <dbReference type="ARBA" id="ARBA00022967"/>
    </source>
</evidence>
<evidence type="ECO:0000256" key="4">
    <source>
        <dbReference type="ARBA" id="ARBA00022519"/>
    </source>
</evidence>
<dbReference type="PANTHER" id="PTHR43514:SF4">
    <property type="entry name" value="ABC TRANSPORTER I FAMILY MEMBER 10"/>
    <property type="match status" value="1"/>
</dbReference>
<dbReference type="Proteomes" id="UP000199286">
    <property type="component" value="Unassembled WGS sequence"/>
</dbReference>
<dbReference type="InterPro" id="IPR003593">
    <property type="entry name" value="AAA+_ATPase"/>
</dbReference>
<dbReference type="InterPro" id="IPR011868">
    <property type="entry name" value="ModC_ABC_ATP-bd"/>
</dbReference>
<feature type="region of interest" description="Disordered" evidence="10">
    <location>
        <begin position="362"/>
        <end position="383"/>
    </location>
</feature>
<evidence type="ECO:0000256" key="1">
    <source>
        <dbReference type="ARBA" id="ARBA00022448"/>
    </source>
</evidence>
<organism evidence="13 14">
    <name type="scientific">Citreimonas salinaria</name>
    <dbReference type="NCBI Taxonomy" id="321339"/>
    <lineage>
        <taxon>Bacteria</taxon>
        <taxon>Pseudomonadati</taxon>
        <taxon>Pseudomonadota</taxon>
        <taxon>Alphaproteobacteria</taxon>
        <taxon>Rhodobacterales</taxon>
        <taxon>Roseobacteraceae</taxon>
        <taxon>Citreimonas</taxon>
    </lineage>
</organism>
<dbReference type="InterPro" id="IPR005116">
    <property type="entry name" value="Transp-assoc_OB_typ1"/>
</dbReference>
<feature type="domain" description="Mop" evidence="12">
    <location>
        <begin position="291"/>
        <end position="357"/>
    </location>
</feature>
<feature type="domain" description="ABC transporter" evidence="11">
    <location>
        <begin position="1"/>
        <end position="233"/>
    </location>
</feature>
<keyword evidence="5" id="KW-0547">Nucleotide-binding</keyword>
<dbReference type="GO" id="GO:0016020">
    <property type="term" value="C:membrane"/>
    <property type="evidence" value="ECO:0007669"/>
    <property type="project" value="InterPro"/>
</dbReference>
<gene>
    <name evidence="13" type="ORF">SAMN05444340_11858</name>
</gene>
<evidence type="ECO:0000256" key="3">
    <source>
        <dbReference type="ARBA" id="ARBA00022505"/>
    </source>
</evidence>
<protein>
    <submittedName>
        <fullName evidence="13">Molybdate transport system ATP-binding protein</fullName>
    </submittedName>
</protein>
<dbReference type="STRING" id="321339.SAMN05444340_11858"/>
<accession>A0A1H3MSM1</accession>
<keyword evidence="7" id="KW-1278">Translocase</keyword>
<keyword evidence="2" id="KW-1003">Cell membrane</keyword>
<dbReference type="OrthoDB" id="9802264at2"/>
<dbReference type="GO" id="GO:0140359">
    <property type="term" value="F:ABC-type transporter activity"/>
    <property type="evidence" value="ECO:0007669"/>
    <property type="project" value="InterPro"/>
</dbReference>
<sequence length="383" mass="40562">MTLSVRLRHRLGAFALDAEFMAPPGLTVLFGRSGSGKTTIVNAVAGLLMPDEGRIVAGDRTLLDTKRGIRLKSHRRRLGYIFQEGRLFPHLTVRQNLAYGAWFAPRHAPRENRDRVVELLGIGSLLDRRPGALSGGEKQRVAIGRALLSAPRLILADEPLAALDEARKAEILPYFERLRDEVSIPILYVSHSATEVARLATTIVALDAGRVVAQGPAAEMLADPAVLPTGAREAGAVVQARVAHHHADGLTELDAGGTPLFLPRVGAPPGDTLRVRISAHDVILARQRPDGLSALNILPGVVQELRPGAGPGTIVALETPAGRLLARITRRSAEALRLEPGSQVHAIIKTVSVAPLDIGGGGAGVEAAGPNGMSHDGTSVRPR</sequence>
<dbReference type="InterPro" id="IPR004606">
    <property type="entry name" value="Mop_domain"/>
</dbReference>
<dbReference type="InterPro" id="IPR003439">
    <property type="entry name" value="ABC_transporter-like_ATP-bd"/>
</dbReference>
<dbReference type="Gene3D" id="3.40.50.300">
    <property type="entry name" value="P-loop containing nucleotide triphosphate hydrolases"/>
    <property type="match status" value="1"/>
</dbReference>
<dbReference type="GO" id="GO:0005524">
    <property type="term" value="F:ATP binding"/>
    <property type="evidence" value="ECO:0007669"/>
    <property type="project" value="UniProtKB-KW"/>
</dbReference>
<keyword evidence="6 13" id="KW-0067">ATP-binding</keyword>
<keyword evidence="4" id="KW-0997">Cell inner membrane</keyword>
<dbReference type="InterPro" id="IPR008995">
    <property type="entry name" value="Mo/tungstate-bd_C_term_dom"/>
</dbReference>
<name>A0A1H3MSM1_9RHOB</name>
<dbReference type="GO" id="GO:0015098">
    <property type="term" value="F:molybdate ion transmembrane transporter activity"/>
    <property type="evidence" value="ECO:0007669"/>
    <property type="project" value="InterPro"/>
</dbReference>
<evidence type="ECO:0000256" key="5">
    <source>
        <dbReference type="ARBA" id="ARBA00022741"/>
    </source>
</evidence>
<evidence type="ECO:0000259" key="12">
    <source>
        <dbReference type="PROSITE" id="PS51866"/>
    </source>
</evidence>
<dbReference type="GO" id="GO:0016887">
    <property type="term" value="F:ATP hydrolysis activity"/>
    <property type="evidence" value="ECO:0007669"/>
    <property type="project" value="InterPro"/>
</dbReference>
<evidence type="ECO:0000256" key="8">
    <source>
        <dbReference type="ARBA" id="ARBA00023136"/>
    </source>
</evidence>
<dbReference type="PROSITE" id="PS51866">
    <property type="entry name" value="MOP"/>
    <property type="match status" value="1"/>
</dbReference>
<dbReference type="InterPro" id="IPR050334">
    <property type="entry name" value="Molybdenum_import_ModC"/>
</dbReference>
<dbReference type="EMBL" id="FNPF01000018">
    <property type="protein sequence ID" value="SDY79672.1"/>
    <property type="molecule type" value="Genomic_DNA"/>
</dbReference>
<evidence type="ECO:0000256" key="2">
    <source>
        <dbReference type="ARBA" id="ARBA00022475"/>
    </source>
</evidence>
<evidence type="ECO:0000256" key="10">
    <source>
        <dbReference type="SAM" id="MobiDB-lite"/>
    </source>
</evidence>
<reference evidence="13 14" key="1">
    <citation type="submission" date="2016-10" db="EMBL/GenBank/DDBJ databases">
        <authorList>
            <person name="de Groot N.N."/>
        </authorList>
    </citation>
    <scope>NUCLEOTIDE SEQUENCE [LARGE SCALE GENOMIC DNA]</scope>
    <source>
        <strain evidence="13 14">DSM 26880</strain>
    </source>
</reference>
<evidence type="ECO:0000313" key="14">
    <source>
        <dbReference type="Proteomes" id="UP000199286"/>
    </source>
</evidence>
<keyword evidence="3 9" id="KW-0500">Molybdenum</keyword>
<dbReference type="InterPro" id="IPR017871">
    <property type="entry name" value="ABC_transporter-like_CS"/>
</dbReference>
<dbReference type="PROSITE" id="PS00211">
    <property type="entry name" value="ABC_TRANSPORTER_1"/>
    <property type="match status" value="1"/>
</dbReference>
<dbReference type="SUPFAM" id="SSF50331">
    <property type="entry name" value="MOP-like"/>
    <property type="match status" value="1"/>
</dbReference>
<dbReference type="SMART" id="SM00382">
    <property type="entry name" value="AAA"/>
    <property type="match status" value="1"/>
</dbReference>
<evidence type="ECO:0000313" key="13">
    <source>
        <dbReference type="EMBL" id="SDY79672.1"/>
    </source>
</evidence>
<evidence type="ECO:0000256" key="6">
    <source>
        <dbReference type="ARBA" id="ARBA00022840"/>
    </source>
</evidence>
<dbReference type="PROSITE" id="PS50893">
    <property type="entry name" value="ABC_TRANSPORTER_2"/>
    <property type="match status" value="1"/>
</dbReference>
<dbReference type="InterPro" id="IPR027417">
    <property type="entry name" value="P-loop_NTPase"/>
</dbReference>
<dbReference type="NCBIfam" id="TIGR02142">
    <property type="entry name" value="modC_ABC"/>
    <property type="match status" value="1"/>
</dbReference>
<keyword evidence="1" id="KW-0813">Transport</keyword>
<proteinExistence type="predicted"/>
<dbReference type="AlphaFoldDB" id="A0A1H3MSM1"/>
<dbReference type="SUPFAM" id="SSF52540">
    <property type="entry name" value="P-loop containing nucleoside triphosphate hydrolases"/>
    <property type="match status" value="1"/>
</dbReference>
<evidence type="ECO:0000256" key="9">
    <source>
        <dbReference type="PROSITE-ProRule" id="PRU01213"/>
    </source>
</evidence>
<dbReference type="Gene3D" id="2.40.50.100">
    <property type="match status" value="1"/>
</dbReference>
<evidence type="ECO:0000259" key="11">
    <source>
        <dbReference type="PROSITE" id="PS50893"/>
    </source>
</evidence>
<dbReference type="PANTHER" id="PTHR43514">
    <property type="entry name" value="ABC TRANSPORTER I FAMILY MEMBER 10"/>
    <property type="match status" value="1"/>
</dbReference>